<dbReference type="PANTHER" id="PTHR43630">
    <property type="entry name" value="POLY-BETA-1,6-N-ACETYL-D-GLUCOSAMINE SYNTHASE"/>
    <property type="match status" value="1"/>
</dbReference>
<proteinExistence type="predicted"/>
<evidence type="ECO:0000313" key="3">
    <source>
        <dbReference type="Proteomes" id="UP000214688"/>
    </source>
</evidence>
<dbReference type="EMBL" id="CP022657">
    <property type="protein sequence ID" value="ASS73729.1"/>
    <property type="molecule type" value="Genomic_DNA"/>
</dbReference>
<dbReference type="InterPro" id="IPR011990">
    <property type="entry name" value="TPR-like_helical_dom_sf"/>
</dbReference>
<dbReference type="Pfam" id="PF00535">
    <property type="entry name" value="Glycos_transf_2"/>
    <property type="match status" value="1"/>
</dbReference>
<dbReference type="Proteomes" id="UP000214688">
    <property type="component" value="Chromosome"/>
</dbReference>
<dbReference type="OrthoDB" id="9815923at2"/>
<accession>A0A223CWM5</accession>
<dbReference type="Gene3D" id="1.25.40.10">
    <property type="entry name" value="Tetratricopeptide repeat domain"/>
    <property type="match status" value="1"/>
</dbReference>
<dbReference type="KEGG" id="tab:CIG75_01215"/>
<reference evidence="2 3" key="1">
    <citation type="journal article" date="2015" name="Int. J. Syst. Evol. Microbiol.">
        <title>Tumebacillus algifaecis sp. nov., isolated from decomposing algal scum.</title>
        <authorList>
            <person name="Wu Y.F."/>
            <person name="Zhang B."/>
            <person name="Xing P."/>
            <person name="Wu Q.L."/>
            <person name="Liu S.J."/>
        </authorList>
    </citation>
    <scope>NUCLEOTIDE SEQUENCE [LARGE SCALE GENOMIC DNA]</scope>
    <source>
        <strain evidence="2 3">THMBR28</strain>
    </source>
</reference>
<dbReference type="AlphaFoldDB" id="A0A223CWM5"/>
<dbReference type="SUPFAM" id="SSF53448">
    <property type="entry name" value="Nucleotide-diphospho-sugar transferases"/>
    <property type="match status" value="1"/>
</dbReference>
<evidence type="ECO:0000259" key="1">
    <source>
        <dbReference type="Pfam" id="PF00535"/>
    </source>
</evidence>
<dbReference type="RefSeq" id="WP_094234989.1">
    <property type="nucleotide sequence ID" value="NZ_CP022657.1"/>
</dbReference>
<gene>
    <name evidence="2" type="ORF">CIG75_01215</name>
</gene>
<dbReference type="Gene3D" id="3.90.550.10">
    <property type="entry name" value="Spore Coat Polysaccharide Biosynthesis Protein SpsA, Chain A"/>
    <property type="match status" value="1"/>
</dbReference>
<dbReference type="InterPro" id="IPR001173">
    <property type="entry name" value="Glyco_trans_2-like"/>
</dbReference>
<feature type="domain" description="Glycosyltransferase 2-like" evidence="1">
    <location>
        <begin position="7"/>
        <end position="129"/>
    </location>
</feature>
<name>A0A223CWM5_9BACL</name>
<dbReference type="CDD" id="cd02511">
    <property type="entry name" value="Beta4Glucosyltransferase"/>
    <property type="match status" value="1"/>
</dbReference>
<dbReference type="SUPFAM" id="SSF48452">
    <property type="entry name" value="TPR-like"/>
    <property type="match status" value="1"/>
</dbReference>
<evidence type="ECO:0000313" key="2">
    <source>
        <dbReference type="EMBL" id="ASS73729.1"/>
    </source>
</evidence>
<dbReference type="InterPro" id="IPR029044">
    <property type="entry name" value="Nucleotide-diphossugar_trans"/>
</dbReference>
<keyword evidence="3" id="KW-1185">Reference proteome</keyword>
<sequence>MTSCRISLCMIVRDEAKRISNCLESVRDQVDEIVIVDTGSKDDTPEICRALGATVYHRPWNDHFSEVRNYGIERATGDWIFWLDADETVQFPEGYSLRSELANREELMFQVQLFHYFGERRDAEQMFKMAQVRLFRNRVGFQFKHAIHEALNVLEVLPDFSSRSLQTLPVSIHHDGYLDDVVREKKKGARNVALLEKASEQETVDPWVLYHLAAEDYREQEYERAYALVNDSILSFLLIGRMPPSLLYNLKYFSLIGAGRSAAGWPSIEKAIELYPDYVNLHWIKGEILFRLQRYEEAITSFQTCLALGEEHDHHLVWVGAGSFHALDGIKRCEQALRQEPQENTSIDKGV</sequence>
<organism evidence="2 3">
    <name type="scientific">Tumebacillus algifaecis</name>
    <dbReference type="NCBI Taxonomy" id="1214604"/>
    <lineage>
        <taxon>Bacteria</taxon>
        <taxon>Bacillati</taxon>
        <taxon>Bacillota</taxon>
        <taxon>Bacilli</taxon>
        <taxon>Bacillales</taxon>
        <taxon>Alicyclobacillaceae</taxon>
        <taxon>Tumebacillus</taxon>
    </lineage>
</organism>
<dbReference type="PANTHER" id="PTHR43630:SF2">
    <property type="entry name" value="GLYCOSYLTRANSFERASE"/>
    <property type="match status" value="1"/>
</dbReference>
<protein>
    <recommendedName>
        <fullName evidence="1">Glycosyltransferase 2-like domain-containing protein</fullName>
    </recommendedName>
</protein>